<dbReference type="OrthoDB" id="6252103at2759"/>
<reference evidence="12" key="1">
    <citation type="submission" date="2021-02" db="EMBL/GenBank/DDBJ databases">
        <title>First Annotated Genome of the Yellow-green Alga Tribonema minus.</title>
        <authorList>
            <person name="Mahan K.M."/>
        </authorList>
    </citation>
    <scope>NUCLEOTIDE SEQUENCE</scope>
    <source>
        <strain evidence="12">UTEX B ZZ1240</strain>
    </source>
</reference>
<dbReference type="PANTHER" id="PTHR13720">
    <property type="entry name" value="WD-40 REPEAT PROTEIN"/>
    <property type="match status" value="1"/>
</dbReference>
<evidence type="ECO:0000256" key="8">
    <source>
        <dbReference type="ARBA" id="ARBA00023273"/>
    </source>
</evidence>
<dbReference type="InterPro" id="IPR050630">
    <property type="entry name" value="WD_repeat_EMAP"/>
</dbReference>
<dbReference type="InterPro" id="IPR001680">
    <property type="entry name" value="WD40_rpt"/>
</dbReference>
<evidence type="ECO:0000256" key="11">
    <source>
        <dbReference type="PROSITE-ProRule" id="PRU00221"/>
    </source>
</evidence>
<evidence type="ECO:0000256" key="2">
    <source>
        <dbReference type="ARBA" id="ARBA00004496"/>
    </source>
</evidence>
<dbReference type="GO" id="GO:0005930">
    <property type="term" value="C:axoneme"/>
    <property type="evidence" value="ECO:0007669"/>
    <property type="project" value="UniProtKB-ARBA"/>
</dbReference>
<keyword evidence="3" id="KW-0963">Cytoplasm</keyword>
<evidence type="ECO:0000256" key="1">
    <source>
        <dbReference type="ARBA" id="ARBA00004230"/>
    </source>
</evidence>
<protein>
    <recommendedName>
        <fullName evidence="10">Cilia- and flagella-associated protein 52</fullName>
    </recommendedName>
</protein>
<keyword evidence="5" id="KW-0677">Repeat</keyword>
<evidence type="ECO:0000256" key="10">
    <source>
        <dbReference type="ARBA" id="ARBA00029552"/>
    </source>
</evidence>
<dbReference type="GO" id="GO:0031514">
    <property type="term" value="C:motile cilium"/>
    <property type="evidence" value="ECO:0007669"/>
    <property type="project" value="UniProtKB-SubCell"/>
</dbReference>
<sequence length="647" mass="69867">MALAEDAPELNLEACIGFSGHVLGGLKVTPCGNYTVYPLGKMMIVRSLTGGKTAFLEGHTNDICCVAMSPDGKRLATGQVNHPGVKADVCIWDMSRAVRNCDSHDPHGAGVLLSRFRQHLGKVQCLDFSCDGRYLATLGGQDDNTLVVWDIDTGRAICGAPAAQDSALAIKWLNRRNDRLVTAGNYNLRVWQVDVRIPKIHAVDAKMGTVRRIISCVAIAADDSHAVCGTRTGDLLRFTIDRDGIQSCNEPDTVRPTLSECSREKFGRGVRALACVLNAATGATNCLVAAGDGTVAFVNPALNRVRERACELLGGCTSVALCPDGKGFFAGTELSNRYWVSMNMEVELRGTCHHGRVNDVVFPKGCPSLFVTCSVQDIRVWNAKQRQELLRIQVPNLECSCVGITHTGSTIVSGWSDGKLRAFYPESGKLKFVITDAHAEGVTALALAHDDDARPPWRVISGGADGRVRVWSVTPSHQAMAISWKEHRGPVTCIKVSGDNRHCVTSSEDGSCIVWDLERGVRSQAMFEPTVFKSVAYHPDESQYLTCGSNHKITYWDAYDGSAIREIDGGEEGMNALDVDRNGCCFVSGGDDSLIKVWHYDDGIAMAVGHGHSGKVNSVRVSPDGSSIVSVGEEGGIFIWRMPEAAV</sequence>
<dbReference type="InterPro" id="IPR036322">
    <property type="entry name" value="WD40_repeat_dom_sf"/>
</dbReference>
<evidence type="ECO:0000256" key="3">
    <source>
        <dbReference type="ARBA" id="ARBA00022490"/>
    </source>
</evidence>
<keyword evidence="8" id="KW-0966">Cell projection</keyword>
<proteinExistence type="inferred from homology"/>
<evidence type="ECO:0000256" key="5">
    <source>
        <dbReference type="ARBA" id="ARBA00022737"/>
    </source>
</evidence>
<dbReference type="InterPro" id="IPR015943">
    <property type="entry name" value="WD40/YVTN_repeat-like_dom_sf"/>
</dbReference>
<keyword evidence="4 11" id="KW-0853">WD repeat</keyword>
<comment type="caution">
    <text evidence="12">The sequence shown here is derived from an EMBL/GenBank/DDBJ whole genome shotgun (WGS) entry which is preliminary data.</text>
</comment>
<keyword evidence="13" id="KW-1185">Reference proteome</keyword>
<accession>A0A835Z6M8</accession>
<dbReference type="CDD" id="cd00200">
    <property type="entry name" value="WD40"/>
    <property type="match status" value="1"/>
</dbReference>
<comment type="subcellular location">
    <subcellularLocation>
        <location evidence="1">Cell projection</location>
        <location evidence="1">Cilium</location>
        <location evidence="1">Flagellum</location>
    </subcellularLocation>
    <subcellularLocation>
        <location evidence="2">Cytoplasm</location>
    </subcellularLocation>
</comment>
<dbReference type="EMBL" id="JAFCMP010000075">
    <property type="protein sequence ID" value="KAG5188196.1"/>
    <property type="molecule type" value="Genomic_DNA"/>
</dbReference>
<feature type="repeat" description="WD" evidence="11">
    <location>
        <begin position="567"/>
        <end position="608"/>
    </location>
</feature>
<comment type="similarity">
    <text evidence="9">Belongs to the CFAP52 family.</text>
</comment>
<evidence type="ECO:0000313" key="12">
    <source>
        <dbReference type="EMBL" id="KAG5188196.1"/>
    </source>
</evidence>
<dbReference type="PROSITE" id="PS50082">
    <property type="entry name" value="WD_REPEATS_2"/>
    <property type="match status" value="4"/>
</dbReference>
<feature type="repeat" description="WD" evidence="11">
    <location>
        <begin position="484"/>
        <end position="525"/>
    </location>
</feature>
<dbReference type="SMART" id="SM00320">
    <property type="entry name" value="WD40"/>
    <property type="match status" value="10"/>
</dbReference>
<dbReference type="PROSITE" id="PS50294">
    <property type="entry name" value="WD_REPEATS_REGION"/>
    <property type="match status" value="2"/>
</dbReference>
<dbReference type="PROSITE" id="PS00678">
    <property type="entry name" value="WD_REPEATS_1"/>
    <property type="match status" value="2"/>
</dbReference>
<evidence type="ECO:0000256" key="7">
    <source>
        <dbReference type="ARBA" id="ARBA00023069"/>
    </source>
</evidence>
<dbReference type="Proteomes" id="UP000664859">
    <property type="component" value="Unassembled WGS sequence"/>
</dbReference>
<keyword evidence="6 12" id="KW-0282">Flagellum</keyword>
<keyword evidence="7" id="KW-0969">Cilium</keyword>
<name>A0A835Z6M8_9STRA</name>
<evidence type="ECO:0000256" key="9">
    <source>
        <dbReference type="ARBA" id="ARBA00029456"/>
    </source>
</evidence>
<dbReference type="AlphaFoldDB" id="A0A835Z6M8"/>
<evidence type="ECO:0000256" key="6">
    <source>
        <dbReference type="ARBA" id="ARBA00022846"/>
    </source>
</evidence>
<dbReference type="Gene3D" id="2.130.10.10">
    <property type="entry name" value="YVTN repeat-like/Quinoprotein amine dehydrogenase"/>
    <property type="match status" value="3"/>
</dbReference>
<dbReference type="Pfam" id="PF00400">
    <property type="entry name" value="WD40"/>
    <property type="match status" value="6"/>
</dbReference>
<gene>
    <name evidence="12" type="ORF">JKP88DRAFT_206776</name>
</gene>
<feature type="repeat" description="WD" evidence="11">
    <location>
        <begin position="435"/>
        <end position="481"/>
    </location>
</feature>
<dbReference type="FunFam" id="2.130.10.10:FF:001320">
    <property type="entry name" value="Predicted protein"/>
    <property type="match status" value="1"/>
</dbReference>
<evidence type="ECO:0000256" key="4">
    <source>
        <dbReference type="ARBA" id="ARBA00022574"/>
    </source>
</evidence>
<feature type="repeat" description="WD" evidence="11">
    <location>
        <begin position="609"/>
        <end position="647"/>
    </location>
</feature>
<dbReference type="FunFam" id="2.130.10.10:FF:000207">
    <property type="entry name" value="Cilia- and flagella-associated protein 52"/>
    <property type="match status" value="1"/>
</dbReference>
<dbReference type="PANTHER" id="PTHR13720:SF14">
    <property type="entry name" value="CILIA- AND FLAGELLA-ASSOCIATED PROTEIN 52"/>
    <property type="match status" value="1"/>
</dbReference>
<dbReference type="SUPFAM" id="SSF50978">
    <property type="entry name" value="WD40 repeat-like"/>
    <property type="match status" value="2"/>
</dbReference>
<dbReference type="InterPro" id="IPR019775">
    <property type="entry name" value="WD40_repeat_CS"/>
</dbReference>
<evidence type="ECO:0000313" key="13">
    <source>
        <dbReference type="Proteomes" id="UP000664859"/>
    </source>
</evidence>
<organism evidence="12 13">
    <name type="scientific">Tribonema minus</name>
    <dbReference type="NCBI Taxonomy" id="303371"/>
    <lineage>
        <taxon>Eukaryota</taxon>
        <taxon>Sar</taxon>
        <taxon>Stramenopiles</taxon>
        <taxon>Ochrophyta</taxon>
        <taxon>PX clade</taxon>
        <taxon>Xanthophyceae</taxon>
        <taxon>Tribonematales</taxon>
        <taxon>Tribonemataceae</taxon>
        <taxon>Tribonema</taxon>
    </lineage>
</organism>